<reference evidence="2" key="2">
    <citation type="journal article" date="2023" name="Plants (Basel)">
        <title>Annotation of the Turnera subulata (Passifloraceae) Draft Genome Reveals the S-Locus Evolved after the Divergence of Turneroideae from Passifloroideae in a Stepwise Manner.</title>
        <authorList>
            <person name="Henning P.M."/>
            <person name="Roalson E.H."/>
            <person name="Mir W."/>
            <person name="McCubbin A.G."/>
            <person name="Shore J.S."/>
        </authorList>
    </citation>
    <scope>NUCLEOTIDE SEQUENCE</scope>
    <source>
        <strain evidence="2">F60SS</strain>
    </source>
</reference>
<organism evidence="2 3">
    <name type="scientific">Turnera subulata</name>
    <dbReference type="NCBI Taxonomy" id="218843"/>
    <lineage>
        <taxon>Eukaryota</taxon>
        <taxon>Viridiplantae</taxon>
        <taxon>Streptophyta</taxon>
        <taxon>Embryophyta</taxon>
        <taxon>Tracheophyta</taxon>
        <taxon>Spermatophyta</taxon>
        <taxon>Magnoliopsida</taxon>
        <taxon>eudicotyledons</taxon>
        <taxon>Gunneridae</taxon>
        <taxon>Pentapetalae</taxon>
        <taxon>rosids</taxon>
        <taxon>fabids</taxon>
        <taxon>Malpighiales</taxon>
        <taxon>Passifloraceae</taxon>
        <taxon>Turnera</taxon>
    </lineage>
</organism>
<sequence>MFSSSSRFGFPTFSSFSSLLYFFLSLFLSRSFLSVLTFLIAAAFLPRLQVEGKREGSSV</sequence>
<proteinExistence type="predicted"/>
<keyword evidence="1" id="KW-0472">Membrane</keyword>
<feature type="transmembrane region" description="Helical" evidence="1">
    <location>
        <begin position="20"/>
        <end position="45"/>
    </location>
</feature>
<accession>A0A9Q0FFU7</accession>
<keyword evidence="1" id="KW-1133">Transmembrane helix</keyword>
<gene>
    <name evidence="2" type="ORF">Tsubulata_038777</name>
</gene>
<evidence type="ECO:0008006" key="4">
    <source>
        <dbReference type="Google" id="ProtNLM"/>
    </source>
</evidence>
<reference evidence="2" key="1">
    <citation type="submission" date="2022-02" db="EMBL/GenBank/DDBJ databases">
        <authorList>
            <person name="Henning P.M."/>
            <person name="McCubbin A.G."/>
            <person name="Shore J.S."/>
        </authorList>
    </citation>
    <scope>NUCLEOTIDE SEQUENCE</scope>
    <source>
        <strain evidence="2">F60SS</strain>
        <tissue evidence="2">Leaves</tissue>
    </source>
</reference>
<comment type="caution">
    <text evidence="2">The sequence shown here is derived from an EMBL/GenBank/DDBJ whole genome shotgun (WGS) entry which is preliminary data.</text>
</comment>
<protein>
    <recommendedName>
        <fullName evidence="4">Transmembrane protein</fullName>
    </recommendedName>
</protein>
<dbReference type="EMBL" id="JAKUCV010005566">
    <property type="protein sequence ID" value="KAJ4830666.1"/>
    <property type="molecule type" value="Genomic_DNA"/>
</dbReference>
<evidence type="ECO:0000313" key="3">
    <source>
        <dbReference type="Proteomes" id="UP001141552"/>
    </source>
</evidence>
<evidence type="ECO:0000313" key="2">
    <source>
        <dbReference type="EMBL" id="KAJ4830666.1"/>
    </source>
</evidence>
<dbReference type="AlphaFoldDB" id="A0A9Q0FFU7"/>
<name>A0A9Q0FFU7_9ROSI</name>
<dbReference type="Proteomes" id="UP001141552">
    <property type="component" value="Unassembled WGS sequence"/>
</dbReference>
<evidence type="ECO:0000256" key="1">
    <source>
        <dbReference type="SAM" id="Phobius"/>
    </source>
</evidence>
<keyword evidence="1" id="KW-0812">Transmembrane</keyword>
<keyword evidence="3" id="KW-1185">Reference proteome</keyword>